<dbReference type="InterPro" id="IPR007138">
    <property type="entry name" value="ABM_dom"/>
</dbReference>
<dbReference type="KEGG" id="mmar:MODMU_4236"/>
<evidence type="ECO:0000313" key="3">
    <source>
        <dbReference type="Proteomes" id="UP000006461"/>
    </source>
</evidence>
<dbReference type="InterPro" id="IPR011008">
    <property type="entry name" value="Dimeric_a/b-barrel"/>
</dbReference>
<evidence type="ECO:0000259" key="1">
    <source>
        <dbReference type="Pfam" id="PF03992"/>
    </source>
</evidence>
<dbReference type="OMA" id="EWDIAML"/>
<feature type="domain" description="ABM" evidence="1">
    <location>
        <begin position="5"/>
        <end position="67"/>
    </location>
</feature>
<dbReference type="STRING" id="477641.MODMU_4236"/>
<reference evidence="2 3" key="1">
    <citation type="journal article" date="2012" name="J. Bacteriol.">
        <title>Genome Sequence of Radiation-Resistant Modestobacter marinus Strain BC501, a Representative Actinobacterium That Thrives on Calcareous Stone Surfaces.</title>
        <authorList>
            <person name="Normand P."/>
            <person name="Gury J."/>
            <person name="Pujic P."/>
            <person name="Chouaia B."/>
            <person name="Crotti E."/>
            <person name="Brusetti L."/>
            <person name="Daffonchio D."/>
            <person name="Vacherie B."/>
            <person name="Barbe V."/>
            <person name="Medigue C."/>
            <person name="Calteau A."/>
            <person name="Ghodhbane-Gtari F."/>
            <person name="Essoussi I."/>
            <person name="Nouioui I."/>
            <person name="Abbassi-Ghozzi I."/>
            <person name="Gtari M."/>
        </authorList>
    </citation>
    <scope>NUCLEOTIDE SEQUENCE [LARGE SCALE GENOMIC DNA]</scope>
    <source>
        <strain evidence="3">BC 501</strain>
    </source>
</reference>
<dbReference type="eggNOG" id="COG2329">
    <property type="taxonomic scope" value="Bacteria"/>
</dbReference>
<dbReference type="Gene3D" id="3.30.70.100">
    <property type="match status" value="2"/>
</dbReference>
<evidence type="ECO:0000313" key="2">
    <source>
        <dbReference type="EMBL" id="CCH89633.1"/>
    </source>
</evidence>
<dbReference type="OrthoDB" id="5182530at2"/>
<keyword evidence="3" id="KW-1185">Reference proteome</keyword>
<dbReference type="PATRIC" id="fig|477641.3.peg.3957"/>
<dbReference type="Proteomes" id="UP000006461">
    <property type="component" value="Chromosome"/>
</dbReference>
<dbReference type="Pfam" id="PF03992">
    <property type="entry name" value="ABM"/>
    <property type="match status" value="1"/>
</dbReference>
<dbReference type="AlphaFoldDB" id="I4F1X0"/>
<organism evidence="2 3">
    <name type="scientific">Modestobacter italicus (strain DSM 44449 / CECT 9708 / BC 501)</name>
    <dbReference type="NCBI Taxonomy" id="2732864"/>
    <lineage>
        <taxon>Bacteria</taxon>
        <taxon>Bacillati</taxon>
        <taxon>Actinomycetota</taxon>
        <taxon>Actinomycetes</taxon>
        <taxon>Geodermatophilales</taxon>
        <taxon>Geodermatophilaceae</taxon>
        <taxon>Modestobacter</taxon>
    </lineage>
</organism>
<proteinExistence type="predicted"/>
<sequence>MAMYARTTTVHGSPQKVDEGIGYVRDQVMPTVEQMDGCIGLSMLADRDSGRCIVTTAWESENAMRASAAGVVDVRARAAEVLGGDQPEVAEWEMALVHRVRPADAGACTRVIWARRDAGAMQDVIDVMRSRILPQVEQLPGFCSVSVLVDAASGRTSTAVTYESRAALDRANERGTMLRAEFAEAAGMEITEVAPFELAIAHLRVPELV</sequence>
<dbReference type="SUPFAM" id="SSF54909">
    <property type="entry name" value="Dimeric alpha+beta barrel"/>
    <property type="match status" value="2"/>
</dbReference>
<accession>I4F1X0</accession>
<protein>
    <recommendedName>
        <fullName evidence="1">ABM domain-containing protein</fullName>
    </recommendedName>
</protein>
<gene>
    <name evidence="2" type="ordered locus">MODMU_4236</name>
</gene>
<dbReference type="EMBL" id="FO203431">
    <property type="protein sequence ID" value="CCH89633.1"/>
    <property type="molecule type" value="Genomic_DNA"/>
</dbReference>
<name>I4F1X0_MODI5</name>
<dbReference type="HOGENOM" id="CLU_088918_0_0_11"/>